<dbReference type="RefSeq" id="WP_187035952.1">
    <property type="nucleotide sequence ID" value="NZ_CP060286.1"/>
</dbReference>
<sequence length="61" mass="6670">MEQENLQPVCTMNQQSGKISQVLTIEGCRVKVNYLSSHPGNGKENILGNIQKSLLAACQPK</sequence>
<evidence type="ECO:0000313" key="1">
    <source>
        <dbReference type="EMBL" id="QNK40709.1"/>
    </source>
</evidence>
<organism evidence="1 2">
    <name type="scientific">Caproicibacter fermentans</name>
    <dbReference type="NCBI Taxonomy" id="2576756"/>
    <lineage>
        <taxon>Bacteria</taxon>
        <taxon>Bacillati</taxon>
        <taxon>Bacillota</taxon>
        <taxon>Clostridia</taxon>
        <taxon>Eubacteriales</taxon>
        <taxon>Acutalibacteraceae</taxon>
        <taxon>Caproicibacter</taxon>
    </lineage>
</organism>
<reference evidence="1 2" key="1">
    <citation type="submission" date="2020-08" db="EMBL/GenBank/DDBJ databases">
        <title>The isolate Caproiciproducens sp. 7D4C2 produces n-caproate at mildly acidic conditions from hexoses: genome and rBOX comparison with related strains and chain-elongating bacteria.</title>
        <authorList>
            <person name="Esquivel-Elizondo S."/>
            <person name="Bagci C."/>
            <person name="Temovska M."/>
            <person name="Jeon B.S."/>
            <person name="Bessarab I."/>
            <person name="Williams R.B.H."/>
            <person name="Huson D.H."/>
            <person name="Angenent L.T."/>
        </authorList>
    </citation>
    <scope>NUCLEOTIDE SEQUENCE [LARGE SCALE GENOMIC DNA]</scope>
    <source>
        <strain evidence="1 2">7D4C2</strain>
    </source>
</reference>
<name>A0A7G8TAR8_9FIRM</name>
<dbReference type="AlphaFoldDB" id="A0A7G8TAR8"/>
<dbReference type="KEGG" id="cfem:HCR03_19220"/>
<protein>
    <submittedName>
        <fullName evidence="1">Uncharacterized protein</fullName>
    </submittedName>
</protein>
<gene>
    <name evidence="1" type="ORF">HCR03_19220</name>
</gene>
<dbReference type="Proteomes" id="UP000515909">
    <property type="component" value="Chromosome"/>
</dbReference>
<proteinExistence type="predicted"/>
<dbReference type="EMBL" id="CP060286">
    <property type="protein sequence ID" value="QNK40709.1"/>
    <property type="molecule type" value="Genomic_DNA"/>
</dbReference>
<evidence type="ECO:0000313" key="2">
    <source>
        <dbReference type="Proteomes" id="UP000515909"/>
    </source>
</evidence>
<accession>A0A7G8TAR8</accession>